<feature type="compositionally biased region" description="Polar residues" evidence="1">
    <location>
        <begin position="136"/>
        <end position="190"/>
    </location>
</feature>
<keyword evidence="3" id="KW-1185">Reference proteome</keyword>
<gene>
    <name evidence="2" type="ORF">AVEN_215002_1</name>
</gene>
<evidence type="ECO:0000256" key="1">
    <source>
        <dbReference type="SAM" id="MobiDB-lite"/>
    </source>
</evidence>
<evidence type="ECO:0000313" key="2">
    <source>
        <dbReference type="EMBL" id="GBN99738.1"/>
    </source>
</evidence>
<evidence type="ECO:0000313" key="3">
    <source>
        <dbReference type="Proteomes" id="UP000499080"/>
    </source>
</evidence>
<name>A0A4Y2TGJ5_ARAVE</name>
<sequence length="200" mass="23155">MVEDVDETPETRSDERNVYNRMLIYDFLTLLGFRKNIINRIDRIQKRLQDPSMNCNSAALDLKALKDYFNNDRECIVNEALKIGEVLCEEWNVQFEKRPRKKENGRIFKTSFSTLQILKSAGLKRTWDLRVKRQRISSQRNPPWKGSQQLHPGTSSKGNFIPSPSNSGRMNGTTVKLEETSTSSFQSSRLPQIRGKDQKS</sequence>
<feature type="region of interest" description="Disordered" evidence="1">
    <location>
        <begin position="134"/>
        <end position="200"/>
    </location>
</feature>
<comment type="caution">
    <text evidence="2">The sequence shown here is derived from an EMBL/GenBank/DDBJ whole genome shotgun (WGS) entry which is preliminary data.</text>
</comment>
<organism evidence="2 3">
    <name type="scientific">Araneus ventricosus</name>
    <name type="common">Orbweaver spider</name>
    <name type="synonym">Epeira ventricosa</name>
    <dbReference type="NCBI Taxonomy" id="182803"/>
    <lineage>
        <taxon>Eukaryota</taxon>
        <taxon>Metazoa</taxon>
        <taxon>Ecdysozoa</taxon>
        <taxon>Arthropoda</taxon>
        <taxon>Chelicerata</taxon>
        <taxon>Arachnida</taxon>
        <taxon>Araneae</taxon>
        <taxon>Araneomorphae</taxon>
        <taxon>Entelegynae</taxon>
        <taxon>Araneoidea</taxon>
        <taxon>Araneidae</taxon>
        <taxon>Araneus</taxon>
    </lineage>
</organism>
<reference evidence="2 3" key="1">
    <citation type="journal article" date="2019" name="Sci. Rep.">
        <title>Orb-weaving spider Araneus ventricosus genome elucidates the spidroin gene catalogue.</title>
        <authorList>
            <person name="Kono N."/>
            <person name="Nakamura H."/>
            <person name="Ohtoshi R."/>
            <person name="Moran D.A.P."/>
            <person name="Shinohara A."/>
            <person name="Yoshida Y."/>
            <person name="Fujiwara M."/>
            <person name="Mori M."/>
            <person name="Tomita M."/>
            <person name="Arakawa K."/>
        </authorList>
    </citation>
    <scope>NUCLEOTIDE SEQUENCE [LARGE SCALE GENOMIC DNA]</scope>
</reference>
<dbReference type="Proteomes" id="UP000499080">
    <property type="component" value="Unassembled WGS sequence"/>
</dbReference>
<proteinExistence type="predicted"/>
<dbReference type="OrthoDB" id="6759200at2759"/>
<dbReference type="EMBL" id="BGPR01028533">
    <property type="protein sequence ID" value="GBN99738.1"/>
    <property type="molecule type" value="Genomic_DNA"/>
</dbReference>
<accession>A0A4Y2TGJ5</accession>
<dbReference type="AlphaFoldDB" id="A0A4Y2TGJ5"/>
<protein>
    <submittedName>
        <fullName evidence="2">Uncharacterized protein</fullName>
    </submittedName>
</protein>